<dbReference type="GO" id="GO:0000976">
    <property type="term" value="F:transcription cis-regulatory region binding"/>
    <property type="evidence" value="ECO:0007669"/>
    <property type="project" value="TreeGrafter"/>
</dbReference>
<feature type="DNA-binding region" description="H-T-H motif" evidence="4">
    <location>
        <begin position="28"/>
        <end position="47"/>
    </location>
</feature>
<dbReference type="SUPFAM" id="SSF48498">
    <property type="entry name" value="Tetracyclin repressor-like, C-terminal domain"/>
    <property type="match status" value="1"/>
</dbReference>
<feature type="domain" description="HTH tetR-type" evidence="5">
    <location>
        <begin position="5"/>
        <end position="65"/>
    </location>
</feature>
<reference evidence="6 7" key="1">
    <citation type="submission" date="2020-08" db="EMBL/GenBank/DDBJ databases">
        <title>Genomic Encyclopedia of Type Strains, Phase IV (KMG-IV): sequencing the most valuable type-strain genomes for metagenomic binning, comparative biology and taxonomic classification.</title>
        <authorList>
            <person name="Goeker M."/>
        </authorList>
    </citation>
    <scope>NUCLEOTIDE SEQUENCE [LARGE SCALE GENOMIC DNA]</scope>
    <source>
        <strain evidence="6 7">DSM 44197</strain>
    </source>
</reference>
<keyword evidence="3" id="KW-0804">Transcription</keyword>
<evidence type="ECO:0000259" key="5">
    <source>
        <dbReference type="PROSITE" id="PS50977"/>
    </source>
</evidence>
<evidence type="ECO:0000256" key="4">
    <source>
        <dbReference type="PROSITE-ProRule" id="PRU00335"/>
    </source>
</evidence>
<keyword evidence="2 4" id="KW-0238">DNA-binding</keyword>
<dbReference type="PROSITE" id="PS50977">
    <property type="entry name" value="HTH_TETR_2"/>
    <property type="match status" value="1"/>
</dbReference>
<dbReference type="Pfam" id="PF14246">
    <property type="entry name" value="TetR_C_7"/>
    <property type="match status" value="1"/>
</dbReference>
<dbReference type="InterPro" id="IPR039536">
    <property type="entry name" value="TetR_C_Proteobacteria"/>
</dbReference>
<proteinExistence type="predicted"/>
<dbReference type="FunFam" id="1.10.10.60:FF:000141">
    <property type="entry name" value="TetR family transcriptional regulator"/>
    <property type="match status" value="1"/>
</dbReference>
<dbReference type="SUPFAM" id="SSF46689">
    <property type="entry name" value="Homeodomain-like"/>
    <property type="match status" value="1"/>
</dbReference>
<accession>A0A7W3LMQ1</accession>
<dbReference type="InterPro" id="IPR001647">
    <property type="entry name" value="HTH_TetR"/>
</dbReference>
<comment type="caution">
    <text evidence="6">The sequence shown here is derived from an EMBL/GenBank/DDBJ whole genome shotgun (WGS) entry which is preliminary data.</text>
</comment>
<gene>
    <name evidence="6" type="ORF">HNR61_002607</name>
</gene>
<evidence type="ECO:0000313" key="6">
    <source>
        <dbReference type="EMBL" id="MBA8950976.1"/>
    </source>
</evidence>
<dbReference type="AlphaFoldDB" id="A0A7W3LMQ1"/>
<dbReference type="PRINTS" id="PR00455">
    <property type="entry name" value="HTHTETR"/>
</dbReference>
<dbReference type="RefSeq" id="WP_182843376.1">
    <property type="nucleotide sequence ID" value="NZ_BAAALP010000016.1"/>
</dbReference>
<dbReference type="InterPro" id="IPR009057">
    <property type="entry name" value="Homeodomain-like_sf"/>
</dbReference>
<evidence type="ECO:0000256" key="3">
    <source>
        <dbReference type="ARBA" id="ARBA00023163"/>
    </source>
</evidence>
<dbReference type="Proteomes" id="UP000572680">
    <property type="component" value="Unassembled WGS sequence"/>
</dbReference>
<dbReference type="EMBL" id="JACJIA010000003">
    <property type="protein sequence ID" value="MBA8950976.1"/>
    <property type="molecule type" value="Genomic_DNA"/>
</dbReference>
<protein>
    <submittedName>
        <fullName evidence="6">AcrR family transcriptional regulator</fullName>
    </submittedName>
</protein>
<dbReference type="Gene3D" id="1.10.357.10">
    <property type="entry name" value="Tetracycline Repressor, domain 2"/>
    <property type="match status" value="1"/>
</dbReference>
<keyword evidence="1" id="KW-0805">Transcription regulation</keyword>
<dbReference type="PANTHER" id="PTHR30055">
    <property type="entry name" value="HTH-TYPE TRANSCRIPTIONAL REGULATOR RUTR"/>
    <property type="match status" value="1"/>
</dbReference>
<evidence type="ECO:0000256" key="1">
    <source>
        <dbReference type="ARBA" id="ARBA00023015"/>
    </source>
</evidence>
<dbReference type="PANTHER" id="PTHR30055:SF146">
    <property type="entry name" value="HTH-TYPE TRANSCRIPTIONAL DUAL REGULATOR CECR"/>
    <property type="match status" value="1"/>
</dbReference>
<dbReference type="GO" id="GO:0045892">
    <property type="term" value="P:negative regulation of DNA-templated transcription"/>
    <property type="evidence" value="ECO:0007669"/>
    <property type="project" value="UniProtKB-ARBA"/>
</dbReference>
<dbReference type="Pfam" id="PF00440">
    <property type="entry name" value="TetR_N"/>
    <property type="match status" value="1"/>
</dbReference>
<dbReference type="InterPro" id="IPR050109">
    <property type="entry name" value="HTH-type_TetR-like_transc_reg"/>
</dbReference>
<evidence type="ECO:0000256" key="2">
    <source>
        <dbReference type="ARBA" id="ARBA00023125"/>
    </source>
</evidence>
<dbReference type="GO" id="GO:0003700">
    <property type="term" value="F:DNA-binding transcription factor activity"/>
    <property type="evidence" value="ECO:0007669"/>
    <property type="project" value="TreeGrafter"/>
</dbReference>
<keyword evidence="7" id="KW-1185">Reference proteome</keyword>
<evidence type="ECO:0000313" key="7">
    <source>
        <dbReference type="Proteomes" id="UP000572680"/>
    </source>
</evidence>
<sequence>MSGRGDKRRAILDGALAVFAREGYTRAAVDAIAAEAGVSTRTIYNHFADKAALFQAVVEESSTRVAEAQTAVIDRHLRKVVDLEDDLVEFGLDWTAPMTGHEAHTALVRRINAEAGHVPPDVIEAWQEKGPRRVIRALADHLRRLADRGLLEFDDPERAALQLMLLVGVTNWSYRAAPRTDAEVEATVRAGVRTFLHGNLLRS</sequence>
<dbReference type="InterPro" id="IPR036271">
    <property type="entry name" value="Tet_transcr_reg_TetR-rel_C_sf"/>
</dbReference>
<organism evidence="6 7">
    <name type="scientific">Actinomadura namibiensis</name>
    <dbReference type="NCBI Taxonomy" id="182080"/>
    <lineage>
        <taxon>Bacteria</taxon>
        <taxon>Bacillati</taxon>
        <taxon>Actinomycetota</taxon>
        <taxon>Actinomycetes</taxon>
        <taxon>Streptosporangiales</taxon>
        <taxon>Thermomonosporaceae</taxon>
        <taxon>Actinomadura</taxon>
    </lineage>
</organism>
<name>A0A7W3LMQ1_ACTNM</name>